<evidence type="ECO:0008006" key="3">
    <source>
        <dbReference type="Google" id="ProtNLM"/>
    </source>
</evidence>
<name>Q3B3X3_CHLL3</name>
<evidence type="ECO:0000313" key="1">
    <source>
        <dbReference type="EMBL" id="ABB23958.1"/>
    </source>
</evidence>
<proteinExistence type="predicted"/>
<sequence length="283" mass="31321">MKANSISTAFRLNRIIIAIMLWLCMPMTAAVASGCAGQIQIEPVMFDLHSGKHGAQQTIRLFNNKDDAVVLDVEICNWTFDGNGSLVVEPSSTAPLAGWIDFPEKIITIPSGQQRSVQFSVHPPENAAPGEYRAIIYFQEHKPEKINDLVEVSFRIGAGVYFQIGEIRRHPVIESVSFDDGTGGIVMVIRNKGNIHTNFHGDYSVWEKGSFPGFQRMKEIISRPHEEERPKGFIKSGSMNLTPVLPGIRSSILTRLGIPDMSKDFDIAVTGSIDGKTIQKLLK</sequence>
<dbReference type="PROSITE" id="PS51257">
    <property type="entry name" value="PROKAR_LIPOPROTEIN"/>
    <property type="match status" value="1"/>
</dbReference>
<keyword evidence="2" id="KW-1185">Reference proteome</keyword>
<dbReference type="RefSeq" id="WP_011357830.1">
    <property type="nucleotide sequence ID" value="NC_007512.1"/>
</dbReference>
<dbReference type="eggNOG" id="COG3121">
    <property type="taxonomic scope" value="Bacteria"/>
</dbReference>
<accession>Q3B3X3</accession>
<organism evidence="1 2">
    <name type="scientific">Chlorobium luteolum (strain DSM 273 / BCRC 81028 / 2530)</name>
    <name type="common">Pelodictyon luteolum</name>
    <dbReference type="NCBI Taxonomy" id="319225"/>
    <lineage>
        <taxon>Bacteria</taxon>
        <taxon>Pseudomonadati</taxon>
        <taxon>Chlorobiota</taxon>
        <taxon>Chlorobiia</taxon>
        <taxon>Chlorobiales</taxon>
        <taxon>Chlorobiaceae</taxon>
        <taxon>Chlorobium/Pelodictyon group</taxon>
        <taxon>Pelodictyon</taxon>
    </lineage>
</organism>
<protein>
    <recommendedName>
        <fullName evidence="3">Pili assembly chaperone N-terminal domain-containing protein</fullName>
    </recommendedName>
</protein>
<dbReference type="AlphaFoldDB" id="Q3B3X3"/>
<dbReference type="OrthoDB" id="6658153at2"/>
<dbReference type="KEGG" id="plt:Plut_1096"/>
<evidence type="ECO:0000313" key="2">
    <source>
        <dbReference type="Proteomes" id="UP000002709"/>
    </source>
</evidence>
<dbReference type="Proteomes" id="UP000002709">
    <property type="component" value="Chromosome"/>
</dbReference>
<reference evidence="2" key="1">
    <citation type="submission" date="2005-08" db="EMBL/GenBank/DDBJ databases">
        <title>Complete sequence of Pelodictyon luteolum DSM 273.</title>
        <authorList>
            <consortium name="US DOE Joint Genome Institute"/>
            <person name="Copeland A."/>
            <person name="Lucas S."/>
            <person name="Lapidus A."/>
            <person name="Barry K."/>
            <person name="Detter J.C."/>
            <person name="Glavina T."/>
            <person name="Hammon N."/>
            <person name="Israni S."/>
            <person name="Pitluck S."/>
            <person name="Bryant D."/>
            <person name="Schmutz J."/>
            <person name="Larimer F."/>
            <person name="Land M."/>
            <person name="Kyrpides N."/>
            <person name="Ivanova N."/>
            <person name="Richardson P."/>
        </authorList>
    </citation>
    <scope>NUCLEOTIDE SEQUENCE [LARGE SCALE GENOMIC DNA]</scope>
    <source>
        <strain evidence="2">DSM 273 / BCRC 81028 / 2530</strain>
    </source>
</reference>
<dbReference type="EMBL" id="CP000096">
    <property type="protein sequence ID" value="ABB23958.1"/>
    <property type="molecule type" value="Genomic_DNA"/>
</dbReference>
<dbReference type="STRING" id="319225.Plut_1096"/>
<dbReference type="HOGENOM" id="CLU_1026179_0_0_10"/>
<gene>
    <name evidence="1" type="ordered locus">Plut_1096</name>
</gene>